<comment type="catalytic activity">
    <reaction evidence="4">
        <text>NAD(+) + H2O = ADP-D-ribose + nicotinamide + H(+)</text>
        <dbReference type="Rhea" id="RHEA:16301"/>
        <dbReference type="ChEBI" id="CHEBI:15377"/>
        <dbReference type="ChEBI" id="CHEBI:15378"/>
        <dbReference type="ChEBI" id="CHEBI:17154"/>
        <dbReference type="ChEBI" id="CHEBI:57540"/>
        <dbReference type="ChEBI" id="CHEBI:57967"/>
        <dbReference type="EC" id="3.2.2.6"/>
    </reaction>
    <physiologicalReaction direction="left-to-right" evidence="4">
        <dbReference type="Rhea" id="RHEA:16302"/>
    </physiologicalReaction>
</comment>
<dbReference type="FunFam" id="3.40.50.10140:FF:000007">
    <property type="entry name" value="Disease resistance protein (TIR-NBS-LRR class)"/>
    <property type="match status" value="1"/>
</dbReference>
<evidence type="ECO:0000256" key="3">
    <source>
        <dbReference type="ARBA" id="ARBA00023027"/>
    </source>
</evidence>
<dbReference type="SUPFAM" id="SSF52200">
    <property type="entry name" value="Toll/Interleukin receptor TIR domain"/>
    <property type="match status" value="1"/>
</dbReference>
<evidence type="ECO:0000256" key="1">
    <source>
        <dbReference type="ARBA" id="ARBA00011982"/>
    </source>
</evidence>
<dbReference type="InterPro" id="IPR035897">
    <property type="entry name" value="Toll_tir_struct_dom_sf"/>
</dbReference>
<dbReference type="PANTHER" id="PTHR32009:SF39">
    <property type="entry name" value="TIR DOMAIN-CONTAINING PROTEIN"/>
    <property type="match status" value="1"/>
</dbReference>
<dbReference type="EMBL" id="JBJKBG010000008">
    <property type="protein sequence ID" value="KAL3727522.1"/>
    <property type="molecule type" value="Genomic_DNA"/>
</dbReference>
<sequence>MATSSGYDYEVFLSFRGPDTRSGFTDFLYTSLKDAGIRTFRDDDELHVGEEFASELLQEIKQSKILIPIFSKGYASSIWCLKELVHMVKCQKNERQKIMPIFYDVTPSEVRRQTGSFENAFVSHKRKRRYDEKTIAEWKDALTTVANINGWDLQSMPNR</sequence>
<evidence type="ECO:0000256" key="4">
    <source>
        <dbReference type="ARBA" id="ARBA00047304"/>
    </source>
</evidence>
<evidence type="ECO:0000313" key="7">
    <source>
        <dbReference type="Proteomes" id="UP001634007"/>
    </source>
</evidence>
<keyword evidence="3" id="KW-0520">NAD</keyword>
<dbReference type="Proteomes" id="UP001634007">
    <property type="component" value="Unassembled WGS sequence"/>
</dbReference>
<dbReference type="PANTHER" id="PTHR32009">
    <property type="entry name" value="TMV RESISTANCE PROTEIN N-LIKE"/>
    <property type="match status" value="1"/>
</dbReference>
<keyword evidence="2" id="KW-0378">Hydrolase</keyword>
<accession>A0ABD3JQ67</accession>
<evidence type="ECO:0000256" key="2">
    <source>
        <dbReference type="ARBA" id="ARBA00022801"/>
    </source>
</evidence>
<reference evidence="6 7" key="1">
    <citation type="submission" date="2024-11" db="EMBL/GenBank/DDBJ databases">
        <title>Chromosome-level genome assembly of Eucalyptus globulus Labill. provides insights into its genome evolution.</title>
        <authorList>
            <person name="Li X."/>
        </authorList>
    </citation>
    <scope>NUCLEOTIDE SEQUENCE [LARGE SCALE GENOMIC DNA]</scope>
    <source>
        <strain evidence="6">CL2024</strain>
        <tissue evidence="6">Fresh tender leaves</tissue>
    </source>
</reference>
<dbReference type="GO" id="GO:0061809">
    <property type="term" value="F:NAD+ nucleosidase activity, cyclic ADP-ribose generating"/>
    <property type="evidence" value="ECO:0007669"/>
    <property type="project" value="UniProtKB-EC"/>
</dbReference>
<dbReference type="InterPro" id="IPR000157">
    <property type="entry name" value="TIR_dom"/>
</dbReference>
<name>A0ABD3JQ67_EUCGL</name>
<dbReference type="Pfam" id="PF01582">
    <property type="entry name" value="TIR"/>
    <property type="match status" value="1"/>
</dbReference>
<dbReference type="EC" id="3.2.2.6" evidence="1"/>
<feature type="domain" description="TIR" evidence="5">
    <location>
        <begin position="7"/>
        <end position="159"/>
    </location>
</feature>
<gene>
    <name evidence="6" type="ORF">ACJRO7_032284</name>
</gene>
<evidence type="ECO:0000313" key="6">
    <source>
        <dbReference type="EMBL" id="KAL3727522.1"/>
    </source>
</evidence>
<keyword evidence="7" id="KW-1185">Reference proteome</keyword>
<evidence type="ECO:0000259" key="5">
    <source>
        <dbReference type="PROSITE" id="PS50104"/>
    </source>
</evidence>
<organism evidence="6 7">
    <name type="scientific">Eucalyptus globulus</name>
    <name type="common">Tasmanian blue gum</name>
    <dbReference type="NCBI Taxonomy" id="34317"/>
    <lineage>
        <taxon>Eukaryota</taxon>
        <taxon>Viridiplantae</taxon>
        <taxon>Streptophyta</taxon>
        <taxon>Embryophyta</taxon>
        <taxon>Tracheophyta</taxon>
        <taxon>Spermatophyta</taxon>
        <taxon>Magnoliopsida</taxon>
        <taxon>eudicotyledons</taxon>
        <taxon>Gunneridae</taxon>
        <taxon>Pentapetalae</taxon>
        <taxon>rosids</taxon>
        <taxon>malvids</taxon>
        <taxon>Myrtales</taxon>
        <taxon>Myrtaceae</taxon>
        <taxon>Myrtoideae</taxon>
        <taxon>Eucalypteae</taxon>
        <taxon>Eucalyptus</taxon>
    </lineage>
</organism>
<dbReference type="SMART" id="SM00255">
    <property type="entry name" value="TIR"/>
    <property type="match status" value="1"/>
</dbReference>
<protein>
    <recommendedName>
        <fullName evidence="1">ADP-ribosyl cyclase/cyclic ADP-ribose hydrolase</fullName>
        <ecNumber evidence="1">3.2.2.6</ecNumber>
    </recommendedName>
</protein>
<comment type="caution">
    <text evidence="6">The sequence shown here is derived from an EMBL/GenBank/DDBJ whole genome shotgun (WGS) entry which is preliminary data.</text>
</comment>
<dbReference type="PROSITE" id="PS50104">
    <property type="entry name" value="TIR"/>
    <property type="match status" value="1"/>
</dbReference>
<proteinExistence type="predicted"/>
<dbReference type="AlphaFoldDB" id="A0ABD3JQ67"/>
<dbReference type="Gene3D" id="3.40.50.10140">
    <property type="entry name" value="Toll/interleukin-1 receptor homology (TIR) domain"/>
    <property type="match status" value="1"/>
</dbReference>